<organism evidence="10 11">
    <name type="scientific">Occallatibacter riparius</name>
    <dbReference type="NCBI Taxonomy" id="1002689"/>
    <lineage>
        <taxon>Bacteria</taxon>
        <taxon>Pseudomonadati</taxon>
        <taxon>Acidobacteriota</taxon>
        <taxon>Terriglobia</taxon>
        <taxon>Terriglobales</taxon>
        <taxon>Acidobacteriaceae</taxon>
        <taxon>Occallatibacter</taxon>
    </lineage>
</organism>
<dbReference type="SUPFAM" id="SSF53448">
    <property type="entry name" value="Nucleotide-diphospho-sugar transferases"/>
    <property type="match status" value="1"/>
</dbReference>
<feature type="binding site" evidence="8">
    <location>
        <begin position="12"/>
        <end position="14"/>
    </location>
    <ligand>
        <name>GTP</name>
        <dbReference type="ChEBI" id="CHEBI:37565"/>
    </ligand>
</feature>
<dbReference type="AlphaFoldDB" id="A0A9J7BP15"/>
<dbReference type="PANTHER" id="PTHR19136:SF81">
    <property type="entry name" value="MOLYBDENUM COFACTOR GUANYLYLTRANSFERASE"/>
    <property type="match status" value="1"/>
</dbReference>
<evidence type="ECO:0000313" key="10">
    <source>
        <dbReference type="EMBL" id="UWZ82662.1"/>
    </source>
</evidence>
<dbReference type="EC" id="2.7.7.77" evidence="8"/>
<feature type="domain" description="MobA-like NTP transferase" evidence="9">
    <location>
        <begin position="9"/>
        <end position="150"/>
    </location>
</feature>
<evidence type="ECO:0000259" key="9">
    <source>
        <dbReference type="Pfam" id="PF12804"/>
    </source>
</evidence>
<dbReference type="HAMAP" id="MF_00316">
    <property type="entry name" value="MobA"/>
    <property type="match status" value="1"/>
</dbReference>
<dbReference type="Proteomes" id="UP001059380">
    <property type="component" value="Chromosome"/>
</dbReference>
<feature type="binding site" evidence="8">
    <location>
        <position position="96"/>
    </location>
    <ligand>
        <name>GTP</name>
        <dbReference type="ChEBI" id="CHEBI:37565"/>
    </ligand>
</feature>
<dbReference type="Gene3D" id="3.90.550.10">
    <property type="entry name" value="Spore Coat Polysaccharide Biosynthesis Protein SpsA, Chain A"/>
    <property type="match status" value="1"/>
</dbReference>
<sequence>MSALLSAEGFVLAGGQSSRMGRDKALLELAGKPLIFRALNTLRSAGLLAKIAGAKADLSPFSSVVPDEITDAGPLGGICSALEVAEADLIAFLPVDLPLIPASLIRILIEDAGLTGVAVTVPSLNGFAQTFPAVVRREASRVLRAELEAGRLGVFAAFRSLGVRVVPVEFVPLSDEHGWPAYRWFWNVNTPEDLARVESALSAG</sequence>
<keyword evidence="11" id="KW-1185">Reference proteome</keyword>
<keyword evidence="1 8" id="KW-0963">Cytoplasm</keyword>
<dbReference type="GO" id="GO:0006777">
    <property type="term" value="P:Mo-molybdopterin cofactor biosynthetic process"/>
    <property type="evidence" value="ECO:0007669"/>
    <property type="project" value="UniProtKB-KW"/>
</dbReference>
<evidence type="ECO:0000256" key="4">
    <source>
        <dbReference type="ARBA" id="ARBA00022741"/>
    </source>
</evidence>
<comment type="caution">
    <text evidence="8">Lacks conserved residue(s) required for the propagation of feature annotation.</text>
</comment>
<keyword evidence="10" id="KW-0548">Nucleotidyltransferase</keyword>
<comment type="domain">
    <text evidence="8">The N-terminal domain determines nucleotide recognition and specific binding, while the C-terminal domain determines the specific binding to the target protein.</text>
</comment>
<feature type="binding site" evidence="8">
    <location>
        <position position="96"/>
    </location>
    <ligand>
        <name>Mg(2+)</name>
        <dbReference type="ChEBI" id="CHEBI:18420"/>
    </ligand>
</feature>
<proteinExistence type="inferred from homology"/>
<dbReference type="GO" id="GO:0061603">
    <property type="term" value="F:molybdenum cofactor guanylyltransferase activity"/>
    <property type="evidence" value="ECO:0007669"/>
    <property type="project" value="UniProtKB-EC"/>
</dbReference>
<protein>
    <recommendedName>
        <fullName evidence="8">Probable molybdenum cofactor guanylyltransferase</fullName>
        <shortName evidence="8">MoCo guanylyltransferase</shortName>
        <ecNumber evidence="8">2.7.7.77</ecNumber>
    </recommendedName>
    <alternativeName>
        <fullName evidence="8">GTP:molybdopterin guanylyltransferase</fullName>
    </alternativeName>
    <alternativeName>
        <fullName evidence="8">Mo-MPT guanylyltransferase</fullName>
    </alternativeName>
    <alternativeName>
        <fullName evidence="8">Molybdopterin guanylyltransferase</fullName>
    </alternativeName>
    <alternativeName>
        <fullName evidence="8">Molybdopterin-guanine dinucleotide synthase</fullName>
        <shortName evidence="8">MGD synthase</shortName>
    </alternativeName>
</protein>
<keyword evidence="2 8" id="KW-0808">Transferase</keyword>
<evidence type="ECO:0000256" key="6">
    <source>
        <dbReference type="ARBA" id="ARBA00023134"/>
    </source>
</evidence>
<feature type="binding site" evidence="8">
    <location>
        <position position="67"/>
    </location>
    <ligand>
        <name>GTP</name>
        <dbReference type="ChEBI" id="CHEBI:37565"/>
    </ligand>
</feature>
<dbReference type="GO" id="GO:0005525">
    <property type="term" value="F:GTP binding"/>
    <property type="evidence" value="ECO:0007669"/>
    <property type="project" value="UniProtKB-UniRule"/>
</dbReference>
<dbReference type="KEGG" id="orp:MOP44_19080"/>
<keyword evidence="5 8" id="KW-0460">Magnesium</keyword>
<feature type="binding site" evidence="8">
    <location>
        <position position="24"/>
    </location>
    <ligand>
        <name>GTP</name>
        <dbReference type="ChEBI" id="CHEBI:37565"/>
    </ligand>
</feature>
<comment type="similarity">
    <text evidence="8">Belongs to the MobA family.</text>
</comment>
<evidence type="ECO:0000256" key="2">
    <source>
        <dbReference type="ARBA" id="ARBA00022679"/>
    </source>
</evidence>
<dbReference type="InterPro" id="IPR025877">
    <property type="entry name" value="MobA-like_NTP_Trfase"/>
</dbReference>
<gene>
    <name evidence="8" type="primary">mobA</name>
    <name evidence="10" type="ORF">MOP44_19080</name>
</gene>
<keyword evidence="3 8" id="KW-0479">Metal-binding</keyword>
<keyword evidence="6 8" id="KW-0342">GTP-binding</keyword>
<comment type="cofactor">
    <cofactor evidence="8">
        <name>Mg(2+)</name>
        <dbReference type="ChEBI" id="CHEBI:18420"/>
    </cofactor>
</comment>
<keyword evidence="4 8" id="KW-0547">Nucleotide-binding</keyword>
<comment type="function">
    <text evidence="8">Transfers a GMP moiety from GTP to Mo-molybdopterin (Mo-MPT) cofactor (Moco or molybdenum cofactor) to form Mo-molybdopterin guanine dinucleotide (Mo-MGD) cofactor.</text>
</comment>
<dbReference type="InterPro" id="IPR029044">
    <property type="entry name" value="Nucleotide-diphossugar_trans"/>
</dbReference>
<evidence type="ECO:0000313" key="11">
    <source>
        <dbReference type="Proteomes" id="UP001059380"/>
    </source>
</evidence>
<dbReference type="GO" id="GO:0046872">
    <property type="term" value="F:metal ion binding"/>
    <property type="evidence" value="ECO:0007669"/>
    <property type="project" value="UniProtKB-KW"/>
</dbReference>
<name>A0A9J7BP15_9BACT</name>
<dbReference type="InterPro" id="IPR013482">
    <property type="entry name" value="Molybde_CF_guanTrfase"/>
</dbReference>
<keyword evidence="7 8" id="KW-0501">Molybdenum cofactor biosynthesis</keyword>
<comment type="subcellular location">
    <subcellularLocation>
        <location evidence="8">Cytoplasm</location>
    </subcellularLocation>
</comment>
<dbReference type="Pfam" id="PF12804">
    <property type="entry name" value="NTP_transf_3"/>
    <property type="match status" value="1"/>
</dbReference>
<evidence type="ECO:0000256" key="7">
    <source>
        <dbReference type="ARBA" id="ARBA00023150"/>
    </source>
</evidence>
<dbReference type="CDD" id="cd02503">
    <property type="entry name" value="MobA"/>
    <property type="match status" value="1"/>
</dbReference>
<evidence type="ECO:0000256" key="3">
    <source>
        <dbReference type="ARBA" id="ARBA00022723"/>
    </source>
</evidence>
<comment type="catalytic activity">
    <reaction evidence="8">
        <text>Mo-molybdopterin + GTP + H(+) = Mo-molybdopterin guanine dinucleotide + diphosphate</text>
        <dbReference type="Rhea" id="RHEA:34243"/>
        <dbReference type="ChEBI" id="CHEBI:15378"/>
        <dbReference type="ChEBI" id="CHEBI:33019"/>
        <dbReference type="ChEBI" id="CHEBI:37565"/>
        <dbReference type="ChEBI" id="CHEBI:71302"/>
        <dbReference type="ChEBI" id="CHEBI:71310"/>
        <dbReference type="EC" id="2.7.7.77"/>
    </reaction>
</comment>
<dbReference type="RefSeq" id="WP_260791849.1">
    <property type="nucleotide sequence ID" value="NZ_CP093313.1"/>
</dbReference>
<reference evidence="10" key="1">
    <citation type="submission" date="2021-04" db="EMBL/GenBank/DDBJ databases">
        <title>Phylogenetic analysis of Acidobacteriaceae.</title>
        <authorList>
            <person name="Qiu L."/>
            <person name="Zhang Q."/>
        </authorList>
    </citation>
    <scope>NUCLEOTIDE SEQUENCE</scope>
    <source>
        <strain evidence="10">DSM 25168</strain>
    </source>
</reference>
<dbReference type="EMBL" id="CP093313">
    <property type="protein sequence ID" value="UWZ82662.1"/>
    <property type="molecule type" value="Genomic_DNA"/>
</dbReference>
<evidence type="ECO:0000256" key="8">
    <source>
        <dbReference type="HAMAP-Rule" id="MF_00316"/>
    </source>
</evidence>
<dbReference type="PANTHER" id="PTHR19136">
    <property type="entry name" value="MOLYBDENUM COFACTOR GUANYLYLTRANSFERASE"/>
    <property type="match status" value="1"/>
</dbReference>
<evidence type="ECO:0000256" key="5">
    <source>
        <dbReference type="ARBA" id="ARBA00022842"/>
    </source>
</evidence>
<accession>A0A9J7BP15</accession>
<evidence type="ECO:0000256" key="1">
    <source>
        <dbReference type="ARBA" id="ARBA00022490"/>
    </source>
</evidence>
<dbReference type="GO" id="GO:0005737">
    <property type="term" value="C:cytoplasm"/>
    <property type="evidence" value="ECO:0007669"/>
    <property type="project" value="UniProtKB-SubCell"/>
</dbReference>